<dbReference type="PANTHER" id="PTHR14305:SF0">
    <property type="entry name" value="E3 UBIQUITIN-PROTEIN LIGASE CCNB1IP1"/>
    <property type="match status" value="1"/>
</dbReference>
<dbReference type="Proteomes" id="UP000002497">
    <property type="component" value="Unassembled WGS sequence"/>
</dbReference>
<dbReference type="GO" id="GO:0061630">
    <property type="term" value="F:ubiquitin protein ligase activity"/>
    <property type="evidence" value="ECO:0007669"/>
    <property type="project" value="InterPro"/>
</dbReference>
<evidence type="ECO:0000313" key="3">
    <source>
        <dbReference type="EMBL" id="EFW21085.1"/>
    </source>
</evidence>
<feature type="compositionally biased region" description="Polar residues" evidence="2">
    <location>
        <begin position="239"/>
        <end position="251"/>
    </location>
</feature>
<keyword evidence="4" id="KW-1185">Reference proteome</keyword>
<dbReference type="Pfam" id="PF14634">
    <property type="entry name" value="zf-RING_5"/>
    <property type="match status" value="1"/>
</dbReference>
<evidence type="ECO:0000313" key="4">
    <source>
        <dbReference type="Proteomes" id="UP000002497"/>
    </source>
</evidence>
<feature type="compositionally biased region" description="Polar residues" evidence="2">
    <location>
        <begin position="314"/>
        <end position="329"/>
    </location>
</feature>
<keyword evidence="1" id="KW-0175">Coiled coil</keyword>
<reference evidence="4" key="1">
    <citation type="journal article" date="2010" name="Genome Res.">
        <title>Population genomic sequencing of Coccidioides fungi reveals recent hybridization and transposon control.</title>
        <authorList>
            <person name="Neafsey D.E."/>
            <person name="Barker B.M."/>
            <person name="Sharpton T.J."/>
            <person name="Stajich J.E."/>
            <person name="Park D.J."/>
            <person name="Whiston E."/>
            <person name="Hung C.-Y."/>
            <person name="McMahan C."/>
            <person name="White J."/>
            <person name="Sykes S."/>
            <person name="Heiman D."/>
            <person name="Young S."/>
            <person name="Zeng Q."/>
            <person name="Abouelleil A."/>
            <person name="Aftuck L."/>
            <person name="Bessette D."/>
            <person name="Brown A."/>
            <person name="FitzGerald M."/>
            <person name="Lui A."/>
            <person name="Macdonald J.P."/>
            <person name="Priest M."/>
            <person name="Orbach M.J."/>
            <person name="Galgiani J.N."/>
            <person name="Kirkland T.N."/>
            <person name="Cole G.T."/>
            <person name="Birren B.W."/>
            <person name="Henn M.R."/>
            <person name="Taylor J.W."/>
            <person name="Rounsley S.D."/>
        </authorList>
    </citation>
    <scope>NUCLEOTIDE SEQUENCE [LARGE SCALE GENOMIC DNA]</scope>
    <source>
        <strain evidence="4">RMSCC 757 / Silveira</strain>
    </source>
</reference>
<dbReference type="EMBL" id="GL636488">
    <property type="protein sequence ID" value="EFW21085.1"/>
    <property type="molecule type" value="Genomic_DNA"/>
</dbReference>
<dbReference type="VEuPathDB" id="FungiDB:D8B26_002656"/>
<name>E9CYQ8_COCPS</name>
<protein>
    <submittedName>
        <fullName evidence="3">Uncharacterized protein</fullName>
    </submittedName>
</protein>
<dbReference type="GO" id="GO:0007131">
    <property type="term" value="P:reciprocal meiotic recombination"/>
    <property type="evidence" value="ECO:0007669"/>
    <property type="project" value="InterPro"/>
</dbReference>
<dbReference type="STRING" id="443226.E9CYQ8"/>
<organism evidence="4">
    <name type="scientific">Coccidioides posadasii (strain RMSCC 757 / Silveira)</name>
    <name type="common">Valley fever fungus</name>
    <dbReference type="NCBI Taxonomy" id="443226"/>
    <lineage>
        <taxon>Eukaryota</taxon>
        <taxon>Fungi</taxon>
        <taxon>Dikarya</taxon>
        <taxon>Ascomycota</taxon>
        <taxon>Pezizomycotina</taxon>
        <taxon>Eurotiomycetes</taxon>
        <taxon>Eurotiomycetidae</taxon>
        <taxon>Onygenales</taxon>
        <taxon>Onygenaceae</taxon>
        <taxon>Coccidioides</taxon>
    </lineage>
</organism>
<feature type="region of interest" description="Disordered" evidence="2">
    <location>
        <begin position="234"/>
        <end position="329"/>
    </location>
</feature>
<proteinExistence type="predicted"/>
<dbReference type="AlphaFoldDB" id="E9CYQ8"/>
<dbReference type="InterPro" id="IPR001841">
    <property type="entry name" value="Znf_RING"/>
</dbReference>
<dbReference type="OrthoDB" id="441210at2759"/>
<accession>E9CYQ8</accession>
<gene>
    <name evidence="3" type="ORF">CPSG_02928</name>
</gene>
<evidence type="ECO:0000256" key="2">
    <source>
        <dbReference type="SAM" id="MobiDB-lite"/>
    </source>
</evidence>
<dbReference type="PANTHER" id="PTHR14305">
    <property type="entry name" value="E3 UBIQUITIN-PROTEIN LIGASE CCNB1IP1"/>
    <property type="match status" value="1"/>
</dbReference>
<sequence>MAQALDICLRCNSLQCRSSLTERAIVTTCSHIFCLKCADRLDLARSTGTDRQCPACQTSLLNPDDVVSTVLNPTDDYKTSVLSGLDPNTIMEFYQEYLVKNLTDKYTALNRQMDKVVHDANSEMTSLHQRIADLKSSQQQLQKKNQELVELYRDKSKRHAQITNLYNILKSRTMRSQLQTAVSDTVAHTLQSLGTSGSQTSNGFEPLMPVSSSQRLAQCNDSSTIFNSNTIEHFHRQQRSGSSNSQINSTMMPPPTGILPSFRESNHPHAVVQQSHRTQIPPPSRSMNSAEARVHQGQQKFISPARPFGLLHRSPNNSDPNRTLHTSPNNYGLSAGVKIGRPNDSNFTTAEVRREVFSRPAL</sequence>
<dbReference type="OMA" id="FRESNHP"/>
<evidence type="ECO:0000256" key="1">
    <source>
        <dbReference type="SAM" id="Coils"/>
    </source>
</evidence>
<dbReference type="Gene3D" id="3.30.40.10">
    <property type="entry name" value="Zinc/RING finger domain, C3HC4 (zinc finger)"/>
    <property type="match status" value="1"/>
</dbReference>
<dbReference type="SMART" id="SM00184">
    <property type="entry name" value="RING"/>
    <property type="match status" value="1"/>
</dbReference>
<dbReference type="VEuPathDB" id="FungiDB:CPSG_02928"/>
<dbReference type="HOGENOM" id="CLU_049340_0_0_1"/>
<dbReference type="GO" id="GO:0000795">
    <property type="term" value="C:synaptonemal complex"/>
    <property type="evidence" value="ECO:0007669"/>
    <property type="project" value="InterPro"/>
</dbReference>
<dbReference type="PROSITE" id="PS50089">
    <property type="entry name" value="ZF_RING_2"/>
    <property type="match status" value="1"/>
</dbReference>
<dbReference type="InterPro" id="IPR017907">
    <property type="entry name" value="Znf_RING_CS"/>
</dbReference>
<feature type="coiled-coil region" evidence="1">
    <location>
        <begin position="99"/>
        <end position="158"/>
    </location>
</feature>
<dbReference type="InterPro" id="IPR013083">
    <property type="entry name" value="Znf_RING/FYVE/PHD"/>
</dbReference>
<reference evidence="4" key="2">
    <citation type="submission" date="2010-03" db="EMBL/GenBank/DDBJ databases">
        <title>The genome sequence of Coccidioides posadasii strain Silveira.</title>
        <authorList>
            <consortium name="The Broad Institute Genome Sequencing Center for Infectious Disease"/>
            <person name="Neafsey D."/>
            <person name="Orbach M."/>
            <person name="Henn M.R."/>
            <person name="Cole G.T."/>
            <person name="Galgiani J."/>
            <person name="Gardner M.J."/>
            <person name="Kirkland T.N."/>
            <person name="Taylor J.W."/>
            <person name="Young S.K."/>
            <person name="Zeng Q."/>
            <person name="Koehrsen M."/>
            <person name="Alvarado L."/>
            <person name="Berlin A."/>
            <person name="Borenstein D."/>
            <person name="Chapman S.B."/>
            <person name="Chen Z."/>
            <person name="Engels R."/>
            <person name="Freedman E."/>
            <person name="Gellesch M."/>
            <person name="Goldberg J."/>
            <person name="Griggs A."/>
            <person name="Gujja S."/>
            <person name="Heilman E."/>
            <person name="Heiman D."/>
            <person name="Howarth C."/>
            <person name="Jen D."/>
            <person name="Larson L."/>
            <person name="Mehta T."/>
            <person name="Neiman D."/>
            <person name="Park D."/>
            <person name="Pearson M."/>
            <person name="Richards J."/>
            <person name="Roberts A."/>
            <person name="Saif S."/>
            <person name="Shea T."/>
            <person name="Shenoy N."/>
            <person name="Sisk P."/>
            <person name="Stolte C."/>
            <person name="Sykes S."/>
            <person name="Walk T."/>
            <person name="White J."/>
            <person name="Yandava C."/>
            <person name="Haas B."/>
            <person name="Nusbaum C."/>
            <person name="Birren B."/>
        </authorList>
    </citation>
    <scope>NUCLEOTIDE SEQUENCE [LARGE SCALE GENOMIC DNA]</scope>
    <source>
        <strain evidence="4">RMSCC 757 / Silveira</strain>
    </source>
</reference>
<dbReference type="SUPFAM" id="SSF57850">
    <property type="entry name" value="RING/U-box"/>
    <property type="match status" value="1"/>
</dbReference>
<dbReference type="InterPro" id="IPR042448">
    <property type="entry name" value="CCNB1IP1"/>
</dbReference>
<dbReference type="PROSITE" id="PS00518">
    <property type="entry name" value="ZF_RING_1"/>
    <property type="match status" value="1"/>
</dbReference>